<gene>
    <name evidence="8" type="ORF">FSB_LOCUS43672</name>
</gene>
<feature type="coiled-coil region" evidence="6">
    <location>
        <begin position="5"/>
        <end position="102"/>
    </location>
</feature>
<comment type="subcellular location">
    <subcellularLocation>
        <location evidence="1">Nucleus</location>
    </subcellularLocation>
</comment>
<proteinExistence type="predicted"/>
<dbReference type="Pfam" id="PF02463">
    <property type="entry name" value="SMC_N"/>
    <property type="match status" value="1"/>
</dbReference>
<keyword evidence="2" id="KW-0132">Cell division</keyword>
<dbReference type="Gene3D" id="3.40.50.300">
    <property type="entry name" value="P-loop containing nucleotide triphosphate hydrolases"/>
    <property type="match status" value="1"/>
</dbReference>
<dbReference type="GO" id="GO:0005634">
    <property type="term" value="C:nucleus"/>
    <property type="evidence" value="ECO:0007669"/>
    <property type="project" value="UniProtKB-SubCell"/>
</dbReference>
<evidence type="ECO:0000256" key="6">
    <source>
        <dbReference type="SAM" id="Coils"/>
    </source>
</evidence>
<dbReference type="GO" id="GO:0051301">
    <property type="term" value="P:cell division"/>
    <property type="evidence" value="ECO:0007669"/>
    <property type="project" value="UniProtKB-KW"/>
</dbReference>
<dbReference type="GO" id="GO:0008278">
    <property type="term" value="C:cohesin complex"/>
    <property type="evidence" value="ECO:0007669"/>
    <property type="project" value="TreeGrafter"/>
</dbReference>
<dbReference type="InterPro" id="IPR003395">
    <property type="entry name" value="RecF/RecN/SMC_N"/>
</dbReference>
<keyword evidence="5" id="KW-0131">Cell cycle</keyword>
<reference evidence="8" key="1">
    <citation type="submission" date="2018-02" db="EMBL/GenBank/DDBJ databases">
        <authorList>
            <person name="Cohen D.B."/>
            <person name="Kent A.D."/>
        </authorList>
    </citation>
    <scope>NUCLEOTIDE SEQUENCE</scope>
</reference>
<evidence type="ECO:0000259" key="7">
    <source>
        <dbReference type="Pfam" id="PF02463"/>
    </source>
</evidence>
<feature type="domain" description="RecF/RecN/SMC N-terminal" evidence="7">
    <location>
        <begin position="57"/>
        <end position="383"/>
    </location>
</feature>
<evidence type="ECO:0000256" key="2">
    <source>
        <dbReference type="ARBA" id="ARBA00022618"/>
    </source>
</evidence>
<keyword evidence="3" id="KW-0498">Mitosis</keyword>
<name>A0A2N9HVJ8_FAGSY</name>
<keyword evidence="4" id="KW-0539">Nucleus</keyword>
<organism evidence="8">
    <name type="scientific">Fagus sylvatica</name>
    <name type="common">Beechnut</name>
    <dbReference type="NCBI Taxonomy" id="28930"/>
    <lineage>
        <taxon>Eukaryota</taxon>
        <taxon>Viridiplantae</taxon>
        <taxon>Streptophyta</taxon>
        <taxon>Embryophyta</taxon>
        <taxon>Tracheophyta</taxon>
        <taxon>Spermatophyta</taxon>
        <taxon>Magnoliopsida</taxon>
        <taxon>eudicotyledons</taxon>
        <taxon>Gunneridae</taxon>
        <taxon>Pentapetalae</taxon>
        <taxon>rosids</taxon>
        <taxon>fabids</taxon>
        <taxon>Fagales</taxon>
        <taxon>Fagaceae</taxon>
        <taxon>Fagus</taxon>
    </lineage>
</organism>
<dbReference type="AlphaFoldDB" id="A0A2N9HVJ8"/>
<protein>
    <recommendedName>
        <fullName evidence="7">RecF/RecN/SMC N-terminal domain-containing protein</fullName>
    </recommendedName>
</protein>
<dbReference type="Gene3D" id="1.20.5.340">
    <property type="match status" value="1"/>
</dbReference>
<accession>A0A2N9HVJ8</accession>
<keyword evidence="6" id="KW-0175">Coiled coil</keyword>
<evidence type="ECO:0000256" key="4">
    <source>
        <dbReference type="ARBA" id="ARBA00023242"/>
    </source>
</evidence>
<dbReference type="PANTHER" id="PTHR18937:SF12">
    <property type="entry name" value="STRUCTURAL MAINTENANCE OF CHROMOSOMES PROTEIN"/>
    <property type="match status" value="1"/>
</dbReference>
<dbReference type="EMBL" id="OIVN01004157">
    <property type="protein sequence ID" value="SPD15790.1"/>
    <property type="molecule type" value="Genomic_DNA"/>
</dbReference>
<evidence type="ECO:0000256" key="3">
    <source>
        <dbReference type="ARBA" id="ARBA00022776"/>
    </source>
</evidence>
<dbReference type="InterPro" id="IPR027417">
    <property type="entry name" value="P-loop_NTPase"/>
</dbReference>
<sequence length="388" mass="44406">MGSRIKELESSISALKNDLVQVKEREDQAKSTAEDATVEINRYKEEVQEWKTKLEECEKEMQEWKNQTSKATTGISKINRQISSKETQIDQLKSRMQEIVDMCELEHISLPKLDPMETESSTAGPVFDFSQLNRSLLQDKRPAEREKLEADFKQKMDALISEIERTAPNLRALGQYEALKEKERAITEEFEAARKEEKDKTDKFNSVKEERWHLFTPEEVKDDIIYCRYRLFMDAFNHISNNIDKIYKQLTKSSTHPLGGTAYLNLENEDDPFLHGIKYTAMPPTKRFRDMEQLSGGEKTVAALALLFSIHSYRPSPFFILDEVDAALDNLNVAKVAGFIRSKSCEGARGNQDAEGGNGFQSIVISLKDSFYDKAEALVGVYRDSERG</sequence>
<dbReference type="GO" id="GO:0007062">
    <property type="term" value="P:sister chromatid cohesion"/>
    <property type="evidence" value="ECO:0007669"/>
    <property type="project" value="TreeGrafter"/>
</dbReference>
<evidence type="ECO:0000313" key="8">
    <source>
        <dbReference type="EMBL" id="SPD15790.1"/>
    </source>
</evidence>
<dbReference type="GO" id="GO:0003677">
    <property type="term" value="F:DNA binding"/>
    <property type="evidence" value="ECO:0007669"/>
    <property type="project" value="TreeGrafter"/>
</dbReference>
<evidence type="ECO:0000256" key="1">
    <source>
        <dbReference type="ARBA" id="ARBA00004123"/>
    </source>
</evidence>
<evidence type="ECO:0000256" key="5">
    <source>
        <dbReference type="ARBA" id="ARBA00023306"/>
    </source>
</evidence>
<dbReference type="PANTHER" id="PTHR18937">
    <property type="entry name" value="STRUCTURAL MAINTENANCE OF CHROMOSOMES SMC FAMILY MEMBER"/>
    <property type="match status" value="1"/>
</dbReference>
<dbReference type="SUPFAM" id="SSF52540">
    <property type="entry name" value="P-loop containing nucleoside triphosphate hydrolases"/>
    <property type="match status" value="1"/>
</dbReference>